<protein>
    <submittedName>
        <fullName evidence="4">P-loop containing nucleoside triphosphate hydrolase protein</fullName>
    </submittedName>
</protein>
<dbReference type="SUPFAM" id="SSF52540">
    <property type="entry name" value="P-loop containing nucleoside triphosphate hydrolases"/>
    <property type="match status" value="1"/>
</dbReference>
<dbReference type="AlphaFoldDB" id="A0AA40A9M3"/>
<keyword evidence="5" id="KW-1185">Reference proteome</keyword>
<keyword evidence="4" id="KW-0378">Hydrolase</keyword>
<proteinExistence type="predicted"/>
<name>A0AA40A9M3_9PEZI</name>
<dbReference type="EMBL" id="JAUKUA010000005">
    <property type="protein sequence ID" value="KAK0711825.1"/>
    <property type="molecule type" value="Genomic_DNA"/>
</dbReference>
<feature type="domain" description="AIG1-type G" evidence="3">
    <location>
        <begin position="19"/>
        <end position="151"/>
    </location>
</feature>
<dbReference type="Proteomes" id="UP001172102">
    <property type="component" value="Unassembled WGS sequence"/>
</dbReference>
<organism evidence="4 5">
    <name type="scientific">Lasiosphaeris hirsuta</name>
    <dbReference type="NCBI Taxonomy" id="260670"/>
    <lineage>
        <taxon>Eukaryota</taxon>
        <taxon>Fungi</taxon>
        <taxon>Dikarya</taxon>
        <taxon>Ascomycota</taxon>
        <taxon>Pezizomycotina</taxon>
        <taxon>Sordariomycetes</taxon>
        <taxon>Sordariomycetidae</taxon>
        <taxon>Sordariales</taxon>
        <taxon>Lasiosphaeriaceae</taxon>
        <taxon>Lasiosphaeris</taxon>
    </lineage>
</organism>
<evidence type="ECO:0000313" key="5">
    <source>
        <dbReference type="Proteomes" id="UP001172102"/>
    </source>
</evidence>
<accession>A0AA40A9M3</accession>
<dbReference type="GO" id="GO:0005525">
    <property type="term" value="F:GTP binding"/>
    <property type="evidence" value="ECO:0007669"/>
    <property type="project" value="InterPro"/>
</dbReference>
<keyword evidence="1" id="KW-0547">Nucleotide-binding</keyword>
<dbReference type="GO" id="GO:0016787">
    <property type="term" value="F:hydrolase activity"/>
    <property type="evidence" value="ECO:0007669"/>
    <property type="project" value="UniProtKB-KW"/>
</dbReference>
<sequence length="318" mass="36229">MATSSPRHVNRKRDGEVMIALLGVTGAGKSTFASIASGKQLEIGHGVKPYPLSVKFELDGRTVILIDTPGFDDDQRSDVQILEAIFKWMTRKGLLKNQLLDGLIFLHPVTLNRVGGAEQRRTRLFEKILGPKAYKRVIIATTMWDDLKYEEVVRSRLNGRSGEGGVWHELCSKGAVMRRHDNNIESAHKIIREVIATSDRYGKVKSLLESELARNQGRVGKTSAGKELKARLKEDIRLLRSQYDDLLRDPPPEPPRTHGGRHERKDEKWEAWSQWKDDMRGLDKMIQTKEFELEKVDTMVVSKKNTAAEPSENLWRPR</sequence>
<dbReference type="Pfam" id="PF04548">
    <property type="entry name" value="AIG1"/>
    <property type="match status" value="1"/>
</dbReference>
<dbReference type="Gene3D" id="3.40.50.300">
    <property type="entry name" value="P-loop containing nucleotide triphosphate hydrolases"/>
    <property type="match status" value="1"/>
</dbReference>
<feature type="region of interest" description="Disordered" evidence="2">
    <location>
        <begin position="243"/>
        <end position="269"/>
    </location>
</feature>
<evidence type="ECO:0000259" key="3">
    <source>
        <dbReference type="Pfam" id="PF04548"/>
    </source>
</evidence>
<dbReference type="InterPro" id="IPR027417">
    <property type="entry name" value="P-loop_NTPase"/>
</dbReference>
<dbReference type="InterPro" id="IPR006703">
    <property type="entry name" value="G_AIG1"/>
</dbReference>
<comment type="caution">
    <text evidence="4">The sequence shown here is derived from an EMBL/GenBank/DDBJ whole genome shotgun (WGS) entry which is preliminary data.</text>
</comment>
<gene>
    <name evidence="4" type="ORF">B0H67DRAFT_669430</name>
</gene>
<evidence type="ECO:0000313" key="4">
    <source>
        <dbReference type="EMBL" id="KAK0711825.1"/>
    </source>
</evidence>
<evidence type="ECO:0000256" key="2">
    <source>
        <dbReference type="SAM" id="MobiDB-lite"/>
    </source>
</evidence>
<evidence type="ECO:0000256" key="1">
    <source>
        <dbReference type="ARBA" id="ARBA00022741"/>
    </source>
</evidence>
<reference evidence="4" key="1">
    <citation type="submission" date="2023-06" db="EMBL/GenBank/DDBJ databases">
        <title>Genome-scale phylogeny and comparative genomics of the fungal order Sordariales.</title>
        <authorList>
            <consortium name="Lawrence Berkeley National Laboratory"/>
            <person name="Hensen N."/>
            <person name="Bonometti L."/>
            <person name="Westerberg I."/>
            <person name="Brannstrom I.O."/>
            <person name="Guillou S."/>
            <person name="Cros-Aarteil S."/>
            <person name="Calhoun S."/>
            <person name="Haridas S."/>
            <person name="Kuo A."/>
            <person name="Mondo S."/>
            <person name="Pangilinan J."/>
            <person name="Riley R."/>
            <person name="Labutti K."/>
            <person name="Andreopoulos B."/>
            <person name="Lipzen A."/>
            <person name="Chen C."/>
            <person name="Yanf M."/>
            <person name="Daum C."/>
            <person name="Ng V."/>
            <person name="Clum A."/>
            <person name="Steindorff A."/>
            <person name="Ohm R."/>
            <person name="Martin F."/>
            <person name="Silar P."/>
            <person name="Natvig D."/>
            <person name="Lalanne C."/>
            <person name="Gautier V."/>
            <person name="Ament-Velasquez S.L."/>
            <person name="Kruys A."/>
            <person name="Hutchinson M.I."/>
            <person name="Powell A.J."/>
            <person name="Barry K."/>
            <person name="Miller A.N."/>
            <person name="Grigoriev I.V."/>
            <person name="Debuchy R."/>
            <person name="Gladieux P."/>
            <person name="Thoren M.H."/>
            <person name="Johannesson H."/>
        </authorList>
    </citation>
    <scope>NUCLEOTIDE SEQUENCE</scope>
    <source>
        <strain evidence="4">SMH4607-1</strain>
    </source>
</reference>